<keyword evidence="5" id="KW-0597">Phosphoprotein</keyword>
<name>A0ABS4JVF4_9FIRM</name>
<dbReference type="InterPro" id="IPR004358">
    <property type="entry name" value="Sig_transdc_His_kin-like_C"/>
</dbReference>
<feature type="transmembrane region" description="Helical" evidence="12">
    <location>
        <begin position="12"/>
        <end position="32"/>
    </location>
</feature>
<dbReference type="GO" id="GO:0016301">
    <property type="term" value="F:kinase activity"/>
    <property type="evidence" value="ECO:0007669"/>
    <property type="project" value="UniProtKB-KW"/>
</dbReference>
<dbReference type="InterPro" id="IPR005467">
    <property type="entry name" value="His_kinase_dom"/>
</dbReference>
<evidence type="ECO:0000256" key="8">
    <source>
        <dbReference type="ARBA" id="ARBA00022777"/>
    </source>
</evidence>
<evidence type="ECO:0000256" key="10">
    <source>
        <dbReference type="ARBA" id="ARBA00023012"/>
    </source>
</evidence>
<evidence type="ECO:0000256" key="4">
    <source>
        <dbReference type="ARBA" id="ARBA00022475"/>
    </source>
</evidence>
<dbReference type="CDD" id="cd00082">
    <property type="entry name" value="HisKA"/>
    <property type="match status" value="1"/>
</dbReference>
<evidence type="ECO:0000256" key="2">
    <source>
        <dbReference type="ARBA" id="ARBA00004651"/>
    </source>
</evidence>
<dbReference type="PROSITE" id="PS50109">
    <property type="entry name" value="HIS_KIN"/>
    <property type="match status" value="1"/>
</dbReference>
<dbReference type="EMBL" id="JAGGLG010000019">
    <property type="protein sequence ID" value="MBP2018886.1"/>
    <property type="molecule type" value="Genomic_DNA"/>
</dbReference>
<feature type="domain" description="Histidine kinase" evidence="13">
    <location>
        <begin position="130"/>
        <end position="352"/>
    </location>
</feature>
<comment type="caution">
    <text evidence="14">The sequence shown here is derived from an EMBL/GenBank/DDBJ whole genome shotgun (WGS) entry which is preliminary data.</text>
</comment>
<dbReference type="Pfam" id="PF02518">
    <property type="entry name" value="HATPase_c"/>
    <property type="match status" value="1"/>
</dbReference>
<comment type="catalytic activity">
    <reaction evidence="1">
        <text>ATP + protein L-histidine = ADP + protein N-phospho-L-histidine.</text>
        <dbReference type="EC" id="2.7.13.3"/>
    </reaction>
</comment>
<dbReference type="PRINTS" id="PR00344">
    <property type="entry name" value="BCTRLSENSOR"/>
</dbReference>
<dbReference type="SMART" id="SM00388">
    <property type="entry name" value="HisKA"/>
    <property type="match status" value="1"/>
</dbReference>
<dbReference type="Gene3D" id="3.30.565.10">
    <property type="entry name" value="Histidine kinase-like ATPase, C-terminal domain"/>
    <property type="match status" value="1"/>
</dbReference>
<sequence>MRFAQFLRDRVAYVTAYAAFAVLSVLVVQLDLMLSGASLQYANLLYILLLGLVGLGLFLLWDYLRFAPFYRHLARLTGREPLEELAVLPAPETAEGELLAGAWSRLYGRLSGELAAERERGRRNVSLVTQWAHHMKTPVSVIDLLLQQARTEAWPAEARELVRSVAEENQRLQHSLQMLLNAVRLDDFARDFRIAREDLEGLVRQVVNEHKREFIARRVYPRVEVAGDPPWLVETDAKWLRFVLEQVLSNALKYAARPEGSAEEGQVVFRLRREGGDTVLEVADNGIGIPPEDLGRVFDPFFTGINGRAFPQATGMGLYLAREVGRRLSHDLSLESVRGKGTTVRIRFQAPRTLFAGLHALPSGRPSEQGGPEA</sequence>
<dbReference type="Pfam" id="PF00512">
    <property type="entry name" value="HisKA"/>
    <property type="match status" value="1"/>
</dbReference>
<keyword evidence="11 12" id="KW-0472">Membrane</keyword>
<keyword evidence="15" id="KW-1185">Reference proteome</keyword>
<dbReference type="InterPro" id="IPR003594">
    <property type="entry name" value="HATPase_dom"/>
</dbReference>
<dbReference type="InterPro" id="IPR050351">
    <property type="entry name" value="BphY/WalK/GraS-like"/>
</dbReference>
<evidence type="ECO:0000256" key="6">
    <source>
        <dbReference type="ARBA" id="ARBA00022679"/>
    </source>
</evidence>
<keyword evidence="6" id="KW-0808">Transferase</keyword>
<evidence type="ECO:0000256" key="5">
    <source>
        <dbReference type="ARBA" id="ARBA00022553"/>
    </source>
</evidence>
<keyword evidence="4" id="KW-1003">Cell membrane</keyword>
<dbReference type="Proteomes" id="UP001519289">
    <property type="component" value="Unassembled WGS sequence"/>
</dbReference>
<gene>
    <name evidence="14" type="ORF">J2Z79_002301</name>
</gene>
<evidence type="ECO:0000256" key="3">
    <source>
        <dbReference type="ARBA" id="ARBA00012438"/>
    </source>
</evidence>
<comment type="subcellular location">
    <subcellularLocation>
        <location evidence="2">Cell membrane</location>
        <topology evidence="2">Multi-pass membrane protein</topology>
    </subcellularLocation>
</comment>
<keyword evidence="10" id="KW-0902">Two-component regulatory system</keyword>
<keyword evidence="9 12" id="KW-1133">Transmembrane helix</keyword>
<dbReference type="SUPFAM" id="SSF47384">
    <property type="entry name" value="Homodimeric domain of signal transducing histidine kinase"/>
    <property type="match status" value="1"/>
</dbReference>
<organism evidence="14 15">
    <name type="scientific">Symbiobacterium terraclitae</name>
    <dbReference type="NCBI Taxonomy" id="557451"/>
    <lineage>
        <taxon>Bacteria</taxon>
        <taxon>Bacillati</taxon>
        <taxon>Bacillota</taxon>
        <taxon>Clostridia</taxon>
        <taxon>Eubacteriales</taxon>
        <taxon>Symbiobacteriaceae</taxon>
        <taxon>Symbiobacterium</taxon>
    </lineage>
</organism>
<evidence type="ECO:0000313" key="14">
    <source>
        <dbReference type="EMBL" id="MBP2018886.1"/>
    </source>
</evidence>
<dbReference type="RefSeq" id="WP_209467010.1">
    <property type="nucleotide sequence ID" value="NZ_JAGGLG010000019.1"/>
</dbReference>
<dbReference type="SMART" id="SM00387">
    <property type="entry name" value="HATPase_c"/>
    <property type="match status" value="1"/>
</dbReference>
<dbReference type="PANTHER" id="PTHR45453:SF2">
    <property type="entry name" value="HISTIDINE KINASE"/>
    <property type="match status" value="1"/>
</dbReference>
<accession>A0ABS4JVF4</accession>
<keyword evidence="8 14" id="KW-0418">Kinase</keyword>
<dbReference type="EC" id="2.7.13.3" evidence="3"/>
<evidence type="ECO:0000313" key="15">
    <source>
        <dbReference type="Proteomes" id="UP001519289"/>
    </source>
</evidence>
<evidence type="ECO:0000256" key="12">
    <source>
        <dbReference type="SAM" id="Phobius"/>
    </source>
</evidence>
<protein>
    <recommendedName>
        <fullName evidence="3">histidine kinase</fullName>
        <ecNumber evidence="3">2.7.13.3</ecNumber>
    </recommendedName>
</protein>
<dbReference type="InterPro" id="IPR036097">
    <property type="entry name" value="HisK_dim/P_sf"/>
</dbReference>
<dbReference type="InterPro" id="IPR036890">
    <property type="entry name" value="HATPase_C_sf"/>
</dbReference>
<feature type="transmembrane region" description="Helical" evidence="12">
    <location>
        <begin position="44"/>
        <end position="64"/>
    </location>
</feature>
<keyword evidence="7 12" id="KW-0812">Transmembrane</keyword>
<dbReference type="SUPFAM" id="SSF55874">
    <property type="entry name" value="ATPase domain of HSP90 chaperone/DNA topoisomerase II/histidine kinase"/>
    <property type="match status" value="1"/>
</dbReference>
<reference evidence="14 15" key="1">
    <citation type="submission" date="2021-03" db="EMBL/GenBank/DDBJ databases">
        <title>Genomic Encyclopedia of Type Strains, Phase IV (KMG-IV): sequencing the most valuable type-strain genomes for metagenomic binning, comparative biology and taxonomic classification.</title>
        <authorList>
            <person name="Goeker M."/>
        </authorList>
    </citation>
    <scope>NUCLEOTIDE SEQUENCE [LARGE SCALE GENOMIC DNA]</scope>
    <source>
        <strain evidence="14 15">DSM 27138</strain>
    </source>
</reference>
<evidence type="ECO:0000256" key="11">
    <source>
        <dbReference type="ARBA" id="ARBA00023136"/>
    </source>
</evidence>
<proteinExistence type="predicted"/>
<evidence type="ECO:0000259" key="13">
    <source>
        <dbReference type="PROSITE" id="PS50109"/>
    </source>
</evidence>
<dbReference type="PANTHER" id="PTHR45453">
    <property type="entry name" value="PHOSPHATE REGULON SENSOR PROTEIN PHOR"/>
    <property type="match status" value="1"/>
</dbReference>
<evidence type="ECO:0000256" key="9">
    <source>
        <dbReference type="ARBA" id="ARBA00022989"/>
    </source>
</evidence>
<dbReference type="InterPro" id="IPR003661">
    <property type="entry name" value="HisK_dim/P_dom"/>
</dbReference>
<evidence type="ECO:0000256" key="7">
    <source>
        <dbReference type="ARBA" id="ARBA00022692"/>
    </source>
</evidence>
<evidence type="ECO:0000256" key="1">
    <source>
        <dbReference type="ARBA" id="ARBA00000085"/>
    </source>
</evidence>